<evidence type="ECO:0000256" key="1">
    <source>
        <dbReference type="ARBA" id="ARBA00022723"/>
    </source>
</evidence>
<reference evidence="4 5" key="1">
    <citation type="journal article" date="2016" name="Nat. Commun.">
        <title>Thousands of microbial genomes shed light on interconnected biogeochemical processes in an aquifer system.</title>
        <authorList>
            <person name="Anantharaman K."/>
            <person name="Brown C.T."/>
            <person name="Hug L.A."/>
            <person name="Sharon I."/>
            <person name="Castelle C.J."/>
            <person name="Probst A.J."/>
            <person name="Thomas B.C."/>
            <person name="Singh A."/>
            <person name="Wilkins M.J."/>
            <person name="Karaoz U."/>
            <person name="Brodie E.L."/>
            <person name="Williams K.H."/>
            <person name="Hubbard S.S."/>
            <person name="Banfield J.F."/>
        </authorList>
    </citation>
    <scope>NUCLEOTIDE SEQUENCE [LARGE SCALE GENOMIC DNA]</scope>
</reference>
<evidence type="ECO:0000256" key="2">
    <source>
        <dbReference type="ARBA" id="ARBA00022842"/>
    </source>
</evidence>
<dbReference type="Gene3D" id="3.40.190.80">
    <property type="match status" value="1"/>
</dbReference>
<dbReference type="PANTHER" id="PTHR20854:SF4">
    <property type="entry name" value="INOSITOL-1-MONOPHOSPHATASE-RELATED"/>
    <property type="match status" value="1"/>
</dbReference>
<name>A0A1F6DIR3_9BACT</name>
<protein>
    <recommendedName>
        <fullName evidence="6">Inositol-phosphate phosphatase</fullName>
    </recommendedName>
</protein>
<dbReference type="Pfam" id="PF00459">
    <property type="entry name" value="Inositol_P"/>
    <property type="match status" value="1"/>
</dbReference>
<keyword evidence="2 3" id="KW-0460">Magnesium</keyword>
<dbReference type="Gene3D" id="3.30.540.10">
    <property type="entry name" value="Fructose-1,6-Bisphosphatase, subunit A, domain 1"/>
    <property type="match status" value="1"/>
</dbReference>
<feature type="binding site" evidence="3">
    <location>
        <position position="202"/>
    </location>
    <ligand>
        <name>Mg(2+)</name>
        <dbReference type="ChEBI" id="CHEBI:18420"/>
        <label>1</label>
        <note>catalytic</note>
    </ligand>
</feature>
<accession>A0A1F6DIR3</accession>
<sequence length="254" mass="27666">MDESLDFAAGLAREAGEIMRQNFALGMKKEWKEDDSPITVTDIRINSLVLEAIQKKYPAHSFVGEEGSRIIESEYAWVCDPVDGTVPFSHGYPTFVFSLALTKNGESILGVIYDPIMDRLLHAEKGKGAFLNDGRIAVSKDVEFSKRMLIETGGYSKLPTLPKVLAAGGCRVFTLYSAVYAGMLVASGELAASIYKSGEPWDGAAVKIVVEEAGGKVTDLEGKEQRYDRATNGFIASNGAIHQKLVDLIRPLLK</sequence>
<keyword evidence="1 3" id="KW-0479">Metal-binding</keyword>
<dbReference type="SUPFAM" id="SSF56655">
    <property type="entry name" value="Carbohydrate phosphatase"/>
    <property type="match status" value="1"/>
</dbReference>
<dbReference type="GO" id="GO:0007165">
    <property type="term" value="P:signal transduction"/>
    <property type="evidence" value="ECO:0007669"/>
    <property type="project" value="TreeGrafter"/>
</dbReference>
<dbReference type="Proteomes" id="UP000178042">
    <property type="component" value="Unassembled WGS sequence"/>
</dbReference>
<comment type="caution">
    <text evidence="4">The sequence shown here is derived from an EMBL/GenBank/DDBJ whole genome shotgun (WGS) entry which is preliminary data.</text>
</comment>
<dbReference type="PROSITE" id="PS00630">
    <property type="entry name" value="IMP_2"/>
    <property type="match status" value="1"/>
</dbReference>
<evidence type="ECO:0008006" key="6">
    <source>
        <dbReference type="Google" id="ProtNLM"/>
    </source>
</evidence>
<feature type="binding site" evidence="3">
    <location>
        <position position="80"/>
    </location>
    <ligand>
        <name>Mg(2+)</name>
        <dbReference type="ChEBI" id="CHEBI:18420"/>
        <label>1</label>
        <note>catalytic</note>
    </ligand>
</feature>
<gene>
    <name evidence="4" type="ORF">A3C86_02775</name>
</gene>
<feature type="binding site" evidence="3">
    <location>
        <position position="83"/>
    </location>
    <ligand>
        <name>Mg(2+)</name>
        <dbReference type="ChEBI" id="CHEBI:18420"/>
        <label>1</label>
        <note>catalytic</note>
    </ligand>
</feature>
<dbReference type="AlphaFoldDB" id="A0A1F6DIR3"/>
<dbReference type="GO" id="GO:0046872">
    <property type="term" value="F:metal ion binding"/>
    <property type="evidence" value="ECO:0007669"/>
    <property type="project" value="UniProtKB-KW"/>
</dbReference>
<feature type="binding site" evidence="3">
    <location>
        <position position="65"/>
    </location>
    <ligand>
        <name>Mg(2+)</name>
        <dbReference type="ChEBI" id="CHEBI:18420"/>
        <label>1</label>
        <note>catalytic</note>
    </ligand>
</feature>
<dbReference type="GO" id="GO:0006020">
    <property type="term" value="P:inositol metabolic process"/>
    <property type="evidence" value="ECO:0007669"/>
    <property type="project" value="TreeGrafter"/>
</dbReference>
<dbReference type="GO" id="GO:0046854">
    <property type="term" value="P:phosphatidylinositol phosphate biosynthetic process"/>
    <property type="evidence" value="ECO:0007669"/>
    <property type="project" value="InterPro"/>
</dbReference>
<evidence type="ECO:0000313" key="5">
    <source>
        <dbReference type="Proteomes" id="UP000178042"/>
    </source>
</evidence>
<dbReference type="PRINTS" id="PR00377">
    <property type="entry name" value="IMPHPHTASES"/>
</dbReference>
<proteinExistence type="predicted"/>
<dbReference type="GO" id="GO:0008934">
    <property type="term" value="F:inositol monophosphate 1-phosphatase activity"/>
    <property type="evidence" value="ECO:0007669"/>
    <property type="project" value="TreeGrafter"/>
</dbReference>
<dbReference type="InterPro" id="IPR000760">
    <property type="entry name" value="Inositol_monophosphatase-like"/>
</dbReference>
<organism evidence="4 5">
    <name type="scientific">Candidatus Kaiserbacteria bacterium RIFCSPHIGHO2_02_FULL_49_16</name>
    <dbReference type="NCBI Taxonomy" id="1798490"/>
    <lineage>
        <taxon>Bacteria</taxon>
        <taxon>Candidatus Kaiseribacteriota</taxon>
    </lineage>
</organism>
<evidence type="ECO:0000256" key="3">
    <source>
        <dbReference type="PIRSR" id="PIRSR600760-2"/>
    </source>
</evidence>
<dbReference type="PANTHER" id="PTHR20854">
    <property type="entry name" value="INOSITOL MONOPHOSPHATASE"/>
    <property type="match status" value="1"/>
</dbReference>
<evidence type="ECO:0000313" key="4">
    <source>
        <dbReference type="EMBL" id="OGG60902.1"/>
    </source>
</evidence>
<dbReference type="InterPro" id="IPR020550">
    <property type="entry name" value="Inositol_monophosphatase_CS"/>
</dbReference>
<comment type="cofactor">
    <cofactor evidence="3">
        <name>Mg(2+)</name>
        <dbReference type="ChEBI" id="CHEBI:18420"/>
    </cofactor>
</comment>
<dbReference type="EMBL" id="MFLD01000006">
    <property type="protein sequence ID" value="OGG60902.1"/>
    <property type="molecule type" value="Genomic_DNA"/>
</dbReference>